<keyword evidence="3" id="KW-0732">Signal</keyword>
<feature type="transmembrane region" description="Helical" evidence="2">
    <location>
        <begin position="332"/>
        <end position="353"/>
    </location>
</feature>
<evidence type="ECO:0000259" key="4">
    <source>
        <dbReference type="Pfam" id="PF07695"/>
    </source>
</evidence>
<dbReference type="InterPro" id="IPR011623">
    <property type="entry name" value="7TMR_DISM_rcpt_extracell_dom1"/>
</dbReference>
<dbReference type="Gene3D" id="2.60.40.2380">
    <property type="match status" value="1"/>
</dbReference>
<feature type="transmembrane region" description="Helical" evidence="2">
    <location>
        <begin position="279"/>
        <end position="298"/>
    </location>
</feature>
<feature type="domain" description="Transposase zinc-ribbon" evidence="6">
    <location>
        <begin position="487"/>
        <end position="532"/>
    </location>
</feature>
<feature type="signal peptide" evidence="3">
    <location>
        <begin position="1"/>
        <end position="19"/>
    </location>
</feature>
<name>A0ABN6LGK1_9BACT</name>
<evidence type="ECO:0000256" key="1">
    <source>
        <dbReference type="SAM" id="Coils"/>
    </source>
</evidence>
<evidence type="ECO:0000259" key="5">
    <source>
        <dbReference type="Pfam" id="PF07696"/>
    </source>
</evidence>
<accession>A0ABN6LGK1</accession>
<protein>
    <recommendedName>
        <fullName evidence="9">7TMR-DISM extracellular 2</fullName>
    </recommendedName>
</protein>
<dbReference type="Proteomes" id="UP001354989">
    <property type="component" value="Plasmid pPP7"/>
</dbReference>
<feature type="domain" description="7TM-DISM receptor extracellular" evidence="4">
    <location>
        <begin position="184"/>
        <end position="380"/>
    </location>
</feature>
<dbReference type="Pfam" id="PF07696">
    <property type="entry name" value="7TMR-DISMED2"/>
    <property type="match status" value="1"/>
</dbReference>
<feature type="chain" id="PRO_5045514305" description="7TMR-DISM extracellular 2" evidence="3">
    <location>
        <begin position="20"/>
        <end position="620"/>
    </location>
</feature>
<evidence type="ECO:0000256" key="2">
    <source>
        <dbReference type="SAM" id="Phobius"/>
    </source>
</evidence>
<feature type="transmembrane region" description="Helical" evidence="2">
    <location>
        <begin position="253"/>
        <end position="272"/>
    </location>
</feature>
<geneLocation type="plasmid" evidence="7 8">
    <name>pPP7</name>
</geneLocation>
<feature type="coiled-coil region" evidence="1">
    <location>
        <begin position="375"/>
        <end position="459"/>
    </location>
</feature>
<feature type="transmembrane region" description="Helical" evidence="2">
    <location>
        <begin position="185"/>
        <end position="206"/>
    </location>
</feature>
<dbReference type="Pfam" id="PF12760">
    <property type="entry name" value="Zn_ribbon_IS1595"/>
    <property type="match status" value="1"/>
</dbReference>
<keyword evidence="7" id="KW-0614">Plasmid</keyword>
<dbReference type="InterPro" id="IPR011622">
    <property type="entry name" value="7TMR_DISM_rcpt_extracell_dom2"/>
</dbReference>
<dbReference type="InterPro" id="IPR024442">
    <property type="entry name" value="Transposase_Zn_ribbon"/>
</dbReference>
<dbReference type="EMBL" id="AP025299">
    <property type="protein sequence ID" value="BDD02239.1"/>
    <property type="molecule type" value="Genomic_DNA"/>
</dbReference>
<dbReference type="Pfam" id="PF07695">
    <property type="entry name" value="7TMR-DISM_7TM"/>
    <property type="match status" value="1"/>
</dbReference>
<evidence type="ECO:0000313" key="8">
    <source>
        <dbReference type="Proteomes" id="UP001354989"/>
    </source>
</evidence>
<feature type="transmembrane region" description="Helical" evidence="2">
    <location>
        <begin position="213"/>
        <end position="230"/>
    </location>
</feature>
<proteinExistence type="predicted"/>
<feature type="domain" description="7TM-DISM receptor extracellular" evidence="5">
    <location>
        <begin position="32"/>
        <end position="141"/>
    </location>
</feature>
<keyword evidence="1" id="KW-0175">Coiled coil</keyword>
<keyword evidence="2" id="KW-0472">Membrane</keyword>
<evidence type="ECO:0000313" key="7">
    <source>
        <dbReference type="EMBL" id="BDD02239.1"/>
    </source>
</evidence>
<keyword evidence="2" id="KW-0812">Transmembrane</keyword>
<keyword evidence="8" id="KW-1185">Reference proteome</keyword>
<feature type="transmembrane region" description="Helical" evidence="2">
    <location>
        <begin position="359"/>
        <end position="379"/>
    </location>
</feature>
<sequence length="620" mass="72448">MRFLFIFFNLLLTVFSVTAAADTDGNHVVPSADMQYYFDAESKIGVDRALELLHQGKFKKFQEEPAFAAAGHGSYWVIFRLPNDQLYRAPQTLEAIDSHIDHLHAYFYRDGQLYDQGVSGYWYPFERKPSYHKNFIYSVTPEMVRGNLNKKGLYFIAEVSSSKYSPLIFKLRNTEFQIAYSTNEYFFLGLFYGLMMLMLIFNFFFYLSVKDRLHLVMMIYILGSITLTLYEDSLGFQYLWPEHPWVNQFLDHFSMPIYLATLMVYIVTYLNIRKKIYKYGIAVAYGLFLLCWFNFSIVAKVTSIAPYLYMLPTTLLYFLAIRRTSIYKKGSVLFLIGFTITYLGLLPKMGIFSQDDFRVVYFFNVGLVLQALFYSMALVQNFKDLKKDKEHAQKETISSLKDREEIISQKVIERTAEVEEQKNIVEGQKEELGRAYEELSQQAEKIKKMNEILNRQNQNLVGDLSNIKKARVMNKKLSFEEFRTMFPTDLSCFQYLADLKWSEGSYRCRKCGSTQHAEGKQPFSHRCSKCGYDESPTFGTIFHRLHISIIKAFYLVFLVYSHKGKVTSIQLSSWVDLPKNTCWRFSKKIIKQMESLDGNQIDGWDDLLLVNENEAVDNNE</sequence>
<organism evidence="7 8">
    <name type="scientific">Persicobacter psychrovividus</name>
    <dbReference type="NCBI Taxonomy" id="387638"/>
    <lineage>
        <taxon>Bacteria</taxon>
        <taxon>Pseudomonadati</taxon>
        <taxon>Bacteroidota</taxon>
        <taxon>Cytophagia</taxon>
        <taxon>Cytophagales</taxon>
        <taxon>Persicobacteraceae</taxon>
        <taxon>Persicobacter</taxon>
    </lineage>
</organism>
<gene>
    <name evidence="7" type="ORF">PEPS_45190</name>
</gene>
<evidence type="ECO:0000256" key="3">
    <source>
        <dbReference type="SAM" id="SignalP"/>
    </source>
</evidence>
<keyword evidence="2" id="KW-1133">Transmembrane helix</keyword>
<evidence type="ECO:0000259" key="6">
    <source>
        <dbReference type="Pfam" id="PF12760"/>
    </source>
</evidence>
<feature type="transmembrane region" description="Helical" evidence="2">
    <location>
        <begin position="304"/>
        <end position="320"/>
    </location>
</feature>
<evidence type="ECO:0008006" key="9">
    <source>
        <dbReference type="Google" id="ProtNLM"/>
    </source>
</evidence>
<dbReference type="RefSeq" id="WP_338399418.1">
    <property type="nucleotide sequence ID" value="NZ_AP025299.1"/>
</dbReference>
<reference evidence="7 8" key="1">
    <citation type="submission" date="2021-12" db="EMBL/GenBank/DDBJ databases">
        <title>Genome sequencing of bacteria with rrn-lacking chromosome and rrn-plasmid.</title>
        <authorList>
            <person name="Anda M."/>
            <person name="Iwasaki W."/>
        </authorList>
    </citation>
    <scope>NUCLEOTIDE SEQUENCE [LARGE SCALE GENOMIC DNA]</scope>
    <source>
        <strain evidence="7 8">NBRC 101262</strain>
        <plasmid evidence="7 8">pPP7</plasmid>
    </source>
</reference>